<reference evidence="5 6" key="1">
    <citation type="submission" date="2019-08" db="EMBL/GenBank/DDBJ databases">
        <title>Paraburkholderia sp. DCY113.</title>
        <authorList>
            <person name="Kang J."/>
        </authorList>
    </citation>
    <scope>NUCLEOTIDE SEQUENCE [LARGE SCALE GENOMIC DNA]</scope>
    <source>
        <strain evidence="5 6">DCY113</strain>
    </source>
</reference>
<dbReference type="InterPro" id="IPR011050">
    <property type="entry name" value="Pectin_lyase_fold/virulence"/>
</dbReference>
<dbReference type="NCBIfam" id="TIGR01901">
    <property type="entry name" value="adhes_NPXG"/>
    <property type="match status" value="1"/>
</dbReference>
<keyword evidence="6" id="KW-1185">Reference proteome</keyword>
<evidence type="ECO:0000313" key="6">
    <source>
        <dbReference type="Proteomes" id="UP000325273"/>
    </source>
</evidence>
<gene>
    <name evidence="5" type="ORF">FVF58_41200</name>
</gene>
<accession>A0A5B0GCL6</accession>
<comment type="caution">
    <text evidence="5">The sequence shown here is derived from an EMBL/GenBank/DDBJ whole genome shotgun (WGS) entry which is preliminary data.</text>
</comment>
<dbReference type="PANTHER" id="PTHR12338">
    <property type="entry name" value="AUTOTRANSPORTER"/>
    <property type="match status" value="1"/>
</dbReference>
<dbReference type="RefSeq" id="WP_149675382.1">
    <property type="nucleotide sequence ID" value="NZ_VTUZ01000047.1"/>
</dbReference>
<dbReference type="SMART" id="SM00912">
    <property type="entry name" value="Haemagg_act"/>
    <property type="match status" value="1"/>
</dbReference>
<dbReference type="Pfam" id="PF18676">
    <property type="entry name" value="MBG_2"/>
    <property type="match status" value="1"/>
</dbReference>
<dbReference type="SUPFAM" id="SSF51126">
    <property type="entry name" value="Pectin lyase-like"/>
    <property type="match status" value="1"/>
</dbReference>
<dbReference type="Gene3D" id="3.30.160.710">
    <property type="match status" value="1"/>
</dbReference>
<dbReference type="Pfam" id="PF05860">
    <property type="entry name" value="TPS"/>
    <property type="match status" value="1"/>
</dbReference>
<evidence type="ECO:0000256" key="2">
    <source>
        <dbReference type="ARBA" id="ARBA00022525"/>
    </source>
</evidence>
<organism evidence="5 6">
    <name type="scientific">Paraburkholderia panacisoli</name>
    <dbReference type="NCBI Taxonomy" id="2603818"/>
    <lineage>
        <taxon>Bacteria</taxon>
        <taxon>Pseudomonadati</taxon>
        <taxon>Pseudomonadota</taxon>
        <taxon>Betaproteobacteria</taxon>
        <taxon>Burkholderiales</taxon>
        <taxon>Burkholderiaceae</taxon>
        <taxon>Paraburkholderia</taxon>
    </lineage>
</organism>
<proteinExistence type="predicted"/>
<evidence type="ECO:0000259" key="4">
    <source>
        <dbReference type="SMART" id="SM00912"/>
    </source>
</evidence>
<sequence length="1579" mass="155380">MNDTSCVPARQRRRAAERARRKQAKLARRESMTGREQFVIPLLPLMIFLITPEAIALPVGGQVVNGNVAIGAAANNTLPIKQTSGNAIVNWQAFSIGGNETVNIQQPNVNAVMLNRVLGSNASVIAGKLNANGKVFLVNPAGVLFSPGASVNVGSLVASTLGISDKDFLAGNYHFVAVPGRPGGSVVNQGSIQAAAGGTVAMLGAQVSNSGTVSAKLGTVALGAGGDITLDFAGDGLTLLKINGSAAQGLMDNSGTLAADGGQVLMSVQSADALAGTVLNQQGLVRAQSVAERNGRIVLDGGPLGVTQVSGVLDATGSAGLTGGRIDVTGRDVALLKGALVDASGATGGGRVRFGGGPAGADTDIRDAQAIWIDPAAQMRADALVSGPGGQLVAYGADTARIYGTLSAMGGPQGGNGGVIETSGHYLDTAGAQIDASALMGLAGTWKLDPFDVLIIDDATVPATPFNGMFTSSAGQTQITTGAISDALNRGVNVTISTLQTTPSGSDLGTITLEGPIEKTRGAAPVTLTLEASGSIVMDGTRDQAIPSITDQPSATLTPGPLNIILAAKGVQTQQSASITVRGLSDTAPVELWTNGGDIQIGTPLAAGQSSPPVFLTDVNIDTRVRTPPPGGIFAGPPPQSGANATAASGSVTIQGAGVTSPNSDFIATGDGVDILGTTIVTTTGTISIVGSGPVVSGATRTQGNGVLIGATTIGDGGTGLGSTIASTAGAITVQGTAATSTGAPTINSATTSVVGDGVDISGVSTISSGAGAITISGTASSSTGTFTNPMGTVAGNAVEITGPATIRTDSGAITLQGAGATSTTAVNLLVTNGTVIDGTTTISSTSGPISMQGSGAIATGTVNQLGGNGIDLSATTTITSSSSSIGINGTAASSTTTVGQFQGSGVVIDGPATISAGTSLSIVGTVPATTTSGSGTRSGDGVHLGNAGPVTLAANQLTIEGSASPANAFGFGVSIFGPVAVGARQGDARIFGSGNGDEGVSIIGGPAIPVSVTAHNGIVDLRGVTNGVALSGSSLDQIEFSPGVLVDGAQISASGAPSGVSITGSTPSTAAGFELIGTTVSTDPGGTIILRAASGSTNSSSISIDPASSIRAPAGVVVFAPASVDPSFAVTPQNSVPITLFGPSTTAGLNIDPATYQTIAPTLGTLVLGSTTQTGPITVDGTCAGNAASCAQPQRPTVVSNLTLANPGAGSLGIALSFGVSMPGHTLTLSSAGPVTDPNGIQAAGLLLAGNTSFTLTDPGNDVGRLAIVGAQNVTFSNPGSFDIGPLTAQTYDSATGTVTTIDGTNSSLSGSLLATSLNGGIALGVPGTPTNVNAGRTIDLVMEHGEFDNAGGGGPIAGNAWHVWEASWQGETRGGLDPGGARPNYYGCIYPGICSWGGTVPLDSNHFVYVAQPTLTITIGNSSRVFGTGNPAFTFTVTGLINGDTAGGVVQAGAFGTPANSTSPVGQYPVTGTFATLVGYNLAIVPGTLTVTPLPLNGQVFDRSGLQPLFTAQEQSFVYESNLGGIHVCVGSNEPILALQQPEGAADKLAVEWKRVRSRPNLNSCLVVNGQHGCDEF</sequence>
<dbReference type="InterPro" id="IPR041286">
    <property type="entry name" value="MBG_2"/>
</dbReference>
<name>A0A5B0GCL6_9BURK</name>
<dbReference type="InterPro" id="IPR050909">
    <property type="entry name" value="Bact_Autotransporter_VF"/>
</dbReference>
<dbReference type="InterPro" id="IPR008638">
    <property type="entry name" value="FhaB/CdiA-like_TPS"/>
</dbReference>
<evidence type="ECO:0000256" key="1">
    <source>
        <dbReference type="ARBA" id="ARBA00004613"/>
    </source>
</evidence>
<dbReference type="Gene3D" id="2.160.20.10">
    <property type="entry name" value="Single-stranded right-handed beta-helix, Pectin lyase-like"/>
    <property type="match status" value="1"/>
</dbReference>
<keyword evidence="3" id="KW-0732">Signal</keyword>
<dbReference type="InterPro" id="IPR012334">
    <property type="entry name" value="Pectin_lyas_fold"/>
</dbReference>
<dbReference type="Proteomes" id="UP000325273">
    <property type="component" value="Unassembled WGS sequence"/>
</dbReference>
<protein>
    <submittedName>
        <fullName evidence="5">Filamentous hemagglutinin N-terminal domain-containing protein</fullName>
    </submittedName>
</protein>
<dbReference type="EMBL" id="VTUZ01000047">
    <property type="protein sequence ID" value="KAA0999699.1"/>
    <property type="molecule type" value="Genomic_DNA"/>
</dbReference>
<evidence type="ECO:0000313" key="5">
    <source>
        <dbReference type="EMBL" id="KAA0999699.1"/>
    </source>
</evidence>
<evidence type="ECO:0000256" key="3">
    <source>
        <dbReference type="ARBA" id="ARBA00022729"/>
    </source>
</evidence>
<keyword evidence="2" id="KW-0964">Secreted</keyword>
<dbReference type="PANTHER" id="PTHR12338:SF8">
    <property type="entry name" value="HEME_HEMOPEXIN-BINDING PROTEIN"/>
    <property type="match status" value="1"/>
</dbReference>
<dbReference type="GO" id="GO:0005576">
    <property type="term" value="C:extracellular region"/>
    <property type="evidence" value="ECO:0007669"/>
    <property type="project" value="UniProtKB-SubCell"/>
</dbReference>
<feature type="domain" description="Filamentous haemagglutinin FhaB/tRNA nuclease CdiA-like TPS" evidence="4">
    <location>
        <begin position="54"/>
        <end position="167"/>
    </location>
</feature>
<comment type="subcellular location">
    <subcellularLocation>
        <location evidence="1">Secreted</location>
    </subcellularLocation>
</comment>